<organism evidence="1">
    <name type="scientific">marine sediment metagenome</name>
    <dbReference type="NCBI Taxonomy" id="412755"/>
    <lineage>
        <taxon>unclassified sequences</taxon>
        <taxon>metagenomes</taxon>
        <taxon>ecological metagenomes</taxon>
    </lineage>
</organism>
<accession>A0A0F8XPE6</accession>
<gene>
    <name evidence="1" type="ORF">LCGC14_2919440</name>
</gene>
<dbReference type="AlphaFoldDB" id="A0A0F8XPE6"/>
<reference evidence="1" key="1">
    <citation type="journal article" date="2015" name="Nature">
        <title>Complex archaea that bridge the gap between prokaryotes and eukaryotes.</title>
        <authorList>
            <person name="Spang A."/>
            <person name="Saw J.H."/>
            <person name="Jorgensen S.L."/>
            <person name="Zaremba-Niedzwiedzka K."/>
            <person name="Martijn J."/>
            <person name="Lind A.E."/>
            <person name="van Eijk R."/>
            <person name="Schleper C."/>
            <person name="Guy L."/>
            <person name="Ettema T.J."/>
        </authorList>
    </citation>
    <scope>NUCLEOTIDE SEQUENCE</scope>
</reference>
<proteinExistence type="predicted"/>
<dbReference type="EMBL" id="LAZR01057978">
    <property type="protein sequence ID" value="KKK70892.1"/>
    <property type="molecule type" value="Genomic_DNA"/>
</dbReference>
<sequence>MIRMKILNTIEKGDIKMSKWTDEAWEIKKTWNEKSWWQRFITVVTFGIKTYLKRKGV</sequence>
<name>A0A0F8XPE6_9ZZZZ</name>
<evidence type="ECO:0000313" key="1">
    <source>
        <dbReference type="EMBL" id="KKK70892.1"/>
    </source>
</evidence>
<comment type="caution">
    <text evidence="1">The sequence shown here is derived from an EMBL/GenBank/DDBJ whole genome shotgun (WGS) entry which is preliminary data.</text>
</comment>
<protein>
    <submittedName>
        <fullName evidence="1">Uncharacterized protein</fullName>
    </submittedName>
</protein>